<dbReference type="EMBL" id="MN740006">
    <property type="protein sequence ID" value="QHT83193.1"/>
    <property type="molecule type" value="Genomic_DNA"/>
</dbReference>
<accession>A0A6C0HTG7</accession>
<proteinExistence type="predicted"/>
<reference evidence="1" key="1">
    <citation type="journal article" date="2020" name="Nature">
        <title>Giant virus diversity and host interactions through global metagenomics.</title>
        <authorList>
            <person name="Schulz F."/>
            <person name="Roux S."/>
            <person name="Paez-Espino D."/>
            <person name="Jungbluth S."/>
            <person name="Walsh D.A."/>
            <person name="Denef V.J."/>
            <person name="McMahon K.D."/>
            <person name="Konstantinidis K.T."/>
            <person name="Eloe-Fadrosh E.A."/>
            <person name="Kyrpides N.C."/>
            <person name="Woyke T."/>
        </authorList>
    </citation>
    <scope>NUCLEOTIDE SEQUENCE</scope>
    <source>
        <strain evidence="1">GVMAG-M-3300023184-167</strain>
    </source>
</reference>
<dbReference type="Gene3D" id="1.10.510.10">
    <property type="entry name" value="Transferase(Phosphotransferase) domain 1"/>
    <property type="match status" value="1"/>
</dbReference>
<name>A0A6C0HTG7_9ZZZZ</name>
<organism evidence="1">
    <name type="scientific">viral metagenome</name>
    <dbReference type="NCBI Taxonomy" id="1070528"/>
    <lineage>
        <taxon>unclassified sequences</taxon>
        <taxon>metagenomes</taxon>
        <taxon>organismal metagenomes</taxon>
    </lineage>
</organism>
<dbReference type="InterPro" id="IPR011009">
    <property type="entry name" value="Kinase-like_dom_sf"/>
</dbReference>
<sequence>MNRIKKTMKSLGLPNKQTRKNNFSNITTICPDTNICFAFGIESKSITQYFDDFDDFDLVVEPIVKIGVHSQNGFLQELEFNKNNYRAYAVLKSSVRSKADNLYYEYLIGQKLNLYHKFIPSLIETFNIYQYQNKIAWEYSKNNSMLNDYQMEFLFKNLKNITDLDDPSLILKSCERSKYLAIMIQLIKPAINIKRLLNDSYFNDYLLLPIIFQIYTSLYSLRKMFTHYDLHYENIILYSPKPNTYIHYHYHVGNTVVSFKSPYMVKIIDYGRSYFDVGNIYDQICQLCEECGVSVGYQWLSGKENDPNSYYITPRFLNNSADLRFLYDVKRKVKFPNIHLSKMLNIRYSTRYGTPEDLTSVPNEIRNITDAFNMICQVMTSLEVLKMNDMSVSKMQKFCDLEIFVDMSQPMKFTKGRN</sequence>
<evidence type="ECO:0000313" key="1">
    <source>
        <dbReference type="EMBL" id="QHT83193.1"/>
    </source>
</evidence>
<dbReference type="AlphaFoldDB" id="A0A6C0HTG7"/>
<evidence type="ECO:0008006" key="2">
    <source>
        <dbReference type="Google" id="ProtNLM"/>
    </source>
</evidence>
<dbReference type="SUPFAM" id="SSF56112">
    <property type="entry name" value="Protein kinase-like (PK-like)"/>
    <property type="match status" value="1"/>
</dbReference>
<protein>
    <recommendedName>
        <fullName evidence="2">Protein kinase domain-containing protein</fullName>
    </recommendedName>
</protein>